<dbReference type="AlphaFoldDB" id="A0A245ZST2"/>
<dbReference type="Proteomes" id="UP000197783">
    <property type="component" value="Unassembled WGS sequence"/>
</dbReference>
<gene>
    <name evidence="1" type="ORF">SPMU_11370</name>
</gene>
<dbReference type="RefSeq" id="WP_245832775.1">
    <property type="nucleotide sequence ID" value="NZ_NBBJ01000001.1"/>
</dbReference>
<reference evidence="1 2" key="1">
    <citation type="submission" date="2017-03" db="EMBL/GenBank/DDBJ databases">
        <title>Genome sequence of Sphingomonas mucosissima DSM 17494.</title>
        <authorList>
            <person name="Poehlein A."/>
            <person name="Wuebbeler J.H."/>
            <person name="Steinbuechel A."/>
            <person name="Daniel R."/>
        </authorList>
    </citation>
    <scope>NUCLEOTIDE SEQUENCE [LARGE SCALE GENOMIC DNA]</scope>
    <source>
        <strain evidence="1 2">DSM 17494</strain>
    </source>
</reference>
<evidence type="ECO:0000313" key="1">
    <source>
        <dbReference type="EMBL" id="OWK32795.1"/>
    </source>
</evidence>
<name>A0A245ZST2_9SPHN</name>
<sequence length="87" mass="9405">MNATRYRAPPASDLSMVLLDELVAIFHRASGITHLVASPVPELLTALAGRWMTLDDIEQEFELIDGDRASLVSIMDGLGVAGLIERA</sequence>
<protein>
    <recommendedName>
        <fullName evidence="3">HPr-rel-A system PqqD family peptide chaperone</fullName>
    </recommendedName>
</protein>
<dbReference type="EMBL" id="NBBJ01000001">
    <property type="protein sequence ID" value="OWK32795.1"/>
    <property type="molecule type" value="Genomic_DNA"/>
</dbReference>
<organism evidence="1 2">
    <name type="scientific">Sphingomonas mucosissima</name>
    <dbReference type="NCBI Taxonomy" id="370959"/>
    <lineage>
        <taxon>Bacteria</taxon>
        <taxon>Pseudomonadati</taxon>
        <taxon>Pseudomonadota</taxon>
        <taxon>Alphaproteobacteria</taxon>
        <taxon>Sphingomonadales</taxon>
        <taxon>Sphingomonadaceae</taxon>
        <taxon>Sphingomonas</taxon>
    </lineage>
</organism>
<comment type="caution">
    <text evidence="1">The sequence shown here is derived from an EMBL/GenBank/DDBJ whole genome shotgun (WGS) entry which is preliminary data.</text>
</comment>
<keyword evidence="2" id="KW-1185">Reference proteome</keyword>
<evidence type="ECO:0008006" key="3">
    <source>
        <dbReference type="Google" id="ProtNLM"/>
    </source>
</evidence>
<accession>A0A245ZST2</accession>
<proteinExistence type="predicted"/>
<evidence type="ECO:0000313" key="2">
    <source>
        <dbReference type="Proteomes" id="UP000197783"/>
    </source>
</evidence>